<dbReference type="OrthoDB" id="6024794at2"/>
<accession>A0A2I0STG9</accession>
<dbReference type="Proteomes" id="UP000236178">
    <property type="component" value="Unassembled WGS sequence"/>
</dbReference>
<evidence type="ECO:0008006" key="3">
    <source>
        <dbReference type="Google" id="ProtNLM"/>
    </source>
</evidence>
<evidence type="ECO:0000313" key="2">
    <source>
        <dbReference type="Proteomes" id="UP000236178"/>
    </source>
</evidence>
<dbReference type="PANTHER" id="PTHR39332:SF7">
    <property type="entry name" value="SRPBCC FAMILY PROTEIN"/>
    <property type="match status" value="1"/>
</dbReference>
<dbReference type="PANTHER" id="PTHR39332">
    <property type="entry name" value="BLL4707 PROTEIN"/>
    <property type="match status" value="1"/>
</dbReference>
<sequence length="164" mass="18094">MSDIAAAGPTSNADTPAVRARAMRLLHADVERIWQAFSDFGAISAWHPLIATSCLEEVPAATGCSARKVRLLRTVDGAVIREELLECDERRRTLSYRFLESPFPVSDYRATVVVAEPSGPDGRCQVTWTARFTPHDPAATESLRRAFGDDVFRAGLQALQRHLD</sequence>
<dbReference type="Gene3D" id="3.30.530.20">
    <property type="match status" value="1"/>
</dbReference>
<reference evidence="1 2" key="1">
    <citation type="submission" date="2017-12" db="EMBL/GenBank/DDBJ databases">
        <title>Streptomyces populusis sp. nov., a novel endophytic actinobacterium isolated from stems of Populus adenopoda Maxim.</title>
        <authorList>
            <person name="Wang Z."/>
        </authorList>
    </citation>
    <scope>NUCLEOTIDE SEQUENCE [LARGE SCALE GENOMIC DNA]</scope>
    <source>
        <strain evidence="1 2">A249</strain>
    </source>
</reference>
<dbReference type="InterPro" id="IPR023393">
    <property type="entry name" value="START-like_dom_sf"/>
</dbReference>
<keyword evidence="2" id="KW-1185">Reference proteome</keyword>
<proteinExistence type="predicted"/>
<dbReference type="CDD" id="cd07821">
    <property type="entry name" value="PYR_PYL_RCAR_like"/>
    <property type="match status" value="1"/>
</dbReference>
<comment type="caution">
    <text evidence="1">The sequence shown here is derived from an EMBL/GenBank/DDBJ whole genome shotgun (WGS) entry which is preliminary data.</text>
</comment>
<dbReference type="Pfam" id="PF10604">
    <property type="entry name" value="Polyketide_cyc2"/>
    <property type="match status" value="1"/>
</dbReference>
<dbReference type="SUPFAM" id="SSF55961">
    <property type="entry name" value="Bet v1-like"/>
    <property type="match status" value="1"/>
</dbReference>
<gene>
    <name evidence="1" type="ORF">CW362_09830</name>
</gene>
<name>A0A2I0STG9_9ACTN</name>
<organism evidence="1 2">
    <name type="scientific">Streptomyces populi</name>
    <dbReference type="NCBI Taxonomy" id="2058924"/>
    <lineage>
        <taxon>Bacteria</taxon>
        <taxon>Bacillati</taxon>
        <taxon>Actinomycetota</taxon>
        <taxon>Actinomycetes</taxon>
        <taxon>Kitasatosporales</taxon>
        <taxon>Streptomycetaceae</taxon>
        <taxon>Streptomyces</taxon>
    </lineage>
</organism>
<protein>
    <recommendedName>
        <fullName evidence="3">MxaD family protein</fullName>
    </recommendedName>
</protein>
<dbReference type="RefSeq" id="WP_103548998.1">
    <property type="nucleotide sequence ID" value="NZ_JBHJSK010000013.1"/>
</dbReference>
<dbReference type="AlphaFoldDB" id="A0A2I0STG9"/>
<evidence type="ECO:0000313" key="1">
    <source>
        <dbReference type="EMBL" id="PKT73226.1"/>
    </source>
</evidence>
<dbReference type="EMBL" id="PJOS01000013">
    <property type="protein sequence ID" value="PKT73226.1"/>
    <property type="molecule type" value="Genomic_DNA"/>
</dbReference>
<dbReference type="InterPro" id="IPR019587">
    <property type="entry name" value="Polyketide_cyclase/dehydratase"/>
</dbReference>